<evidence type="ECO:0000313" key="3">
    <source>
        <dbReference type="EMBL" id="KAL3777675.1"/>
    </source>
</evidence>
<evidence type="ECO:0000313" key="4">
    <source>
        <dbReference type="Proteomes" id="UP001516023"/>
    </source>
</evidence>
<dbReference type="AlphaFoldDB" id="A0ABD3NUR6"/>
<reference evidence="3 4" key="1">
    <citation type="journal article" date="2020" name="G3 (Bethesda)">
        <title>Improved Reference Genome for Cyclotella cryptica CCMP332, a Model for Cell Wall Morphogenesis, Salinity Adaptation, and Lipid Production in Diatoms (Bacillariophyta).</title>
        <authorList>
            <person name="Roberts W.R."/>
            <person name="Downey K.M."/>
            <person name="Ruck E.C."/>
            <person name="Traller J.C."/>
            <person name="Alverson A.J."/>
        </authorList>
    </citation>
    <scope>NUCLEOTIDE SEQUENCE [LARGE SCALE GENOMIC DNA]</scope>
    <source>
        <strain evidence="3 4">CCMP332</strain>
    </source>
</reference>
<evidence type="ECO:0008006" key="5">
    <source>
        <dbReference type="Google" id="ProtNLM"/>
    </source>
</evidence>
<evidence type="ECO:0000256" key="1">
    <source>
        <dbReference type="SAM" id="Coils"/>
    </source>
</evidence>
<feature type="compositionally biased region" description="Acidic residues" evidence="2">
    <location>
        <begin position="310"/>
        <end position="331"/>
    </location>
</feature>
<dbReference type="PANTHER" id="PTHR31906">
    <property type="entry name" value="PLASTID-LIPID-ASSOCIATED PROTEIN 4, CHLOROPLASTIC-RELATED"/>
    <property type="match status" value="1"/>
</dbReference>
<feature type="region of interest" description="Disordered" evidence="2">
    <location>
        <begin position="310"/>
        <end position="344"/>
    </location>
</feature>
<name>A0ABD3NUR6_9STRA</name>
<organism evidence="3 4">
    <name type="scientific">Cyclotella cryptica</name>
    <dbReference type="NCBI Taxonomy" id="29204"/>
    <lineage>
        <taxon>Eukaryota</taxon>
        <taxon>Sar</taxon>
        <taxon>Stramenopiles</taxon>
        <taxon>Ochrophyta</taxon>
        <taxon>Bacillariophyta</taxon>
        <taxon>Coscinodiscophyceae</taxon>
        <taxon>Thalassiosirophycidae</taxon>
        <taxon>Stephanodiscales</taxon>
        <taxon>Stephanodiscaceae</taxon>
        <taxon>Cyclotella</taxon>
    </lineage>
</organism>
<evidence type="ECO:0000256" key="2">
    <source>
        <dbReference type="SAM" id="MobiDB-lite"/>
    </source>
</evidence>
<dbReference type="EMBL" id="JABMIG020000447">
    <property type="protein sequence ID" value="KAL3777675.1"/>
    <property type="molecule type" value="Genomic_DNA"/>
</dbReference>
<comment type="caution">
    <text evidence="3">The sequence shown here is derived from an EMBL/GenBank/DDBJ whole genome shotgun (WGS) entry which is preliminary data.</text>
</comment>
<keyword evidence="4" id="KW-1185">Reference proteome</keyword>
<feature type="coiled-coil region" evidence="1">
    <location>
        <begin position="445"/>
        <end position="500"/>
    </location>
</feature>
<dbReference type="InterPro" id="IPR039633">
    <property type="entry name" value="PAP"/>
</dbReference>
<keyword evidence="1" id="KW-0175">Coiled coil</keyword>
<dbReference type="Proteomes" id="UP001516023">
    <property type="component" value="Unassembled WGS sequence"/>
</dbReference>
<proteinExistence type="predicted"/>
<sequence length="658" mass="73704">MGLQPDPNQITTTPTNAEWNLHPALSLSLYIQRHNPPPPLPKKNTMHSPVVSTLLLLLLLQTTHAFSPAHTNQRWSSPFRPPTIVVATTTNPPTPSQHGRHRRHGGWKKYSSSIVLCATIRNTKMEDAARSLFDTYCNGEDGLMDINSLMNVPFVKDLLEEGDLLVSELEEIWSSAPKAGINDDRINSDGFVIIYQDIDDMFEEVEEQDDDDDESIDAVAQDDAQDSNQDLDASFASLTKGASSLSMSELRQWEEITSLIDKEGMLGEDEFQDLWGKSVGDAADTMDYNSFVVFNEALDDLFVFEDVGEEELDEDASESGDVMEEEDEAVQESDPSPNAQPKPIITDTSLPPAVLFSQLADENYLVSQEELLSRWGELREMLSVGDLTRSEFDELWSGVEKAPGAKDKLDEDGFLMLYEKIDELFEDEDEMEGKSKTTSSVQSAVASQATEVEELKEELLELIQDIDKLSQEESRQPCGLDCTELEQERVLEVVSELEREPYNRVRSRAVPKEELVGNWDLIYSSSSTMKYNEGLSGLAGGLTKFGGLQQRLTATKYLSDVEYVEQVLGKLGGQSFEVRITGDWDLRTEVSLFTGKPANVLSVTPDQVKYGPRSDKADHWKSLGPMNLLVLSYLDEDLRIMRGNTSTDTLFIFRRSKQ</sequence>
<gene>
    <name evidence="3" type="ORF">HJC23_007651</name>
</gene>
<protein>
    <recommendedName>
        <fullName evidence="5">Plastid lipid-associated protein/fibrillin conserved domain-containing protein</fullName>
    </recommendedName>
</protein>
<accession>A0ABD3NUR6</accession>